<organism evidence="4 5">
    <name type="scientific">Acanthochromis polyacanthus</name>
    <name type="common">spiny chromis</name>
    <dbReference type="NCBI Taxonomy" id="80966"/>
    <lineage>
        <taxon>Eukaryota</taxon>
        <taxon>Metazoa</taxon>
        <taxon>Chordata</taxon>
        <taxon>Craniata</taxon>
        <taxon>Vertebrata</taxon>
        <taxon>Euteleostomi</taxon>
        <taxon>Actinopterygii</taxon>
        <taxon>Neopterygii</taxon>
        <taxon>Teleostei</taxon>
        <taxon>Neoteleostei</taxon>
        <taxon>Acanthomorphata</taxon>
        <taxon>Ovalentaria</taxon>
        <taxon>Pomacentridae</taxon>
        <taxon>Acanthochromis</taxon>
    </lineage>
</organism>
<dbReference type="GO" id="GO:0022829">
    <property type="term" value="F:wide pore channel activity"/>
    <property type="evidence" value="ECO:0007669"/>
    <property type="project" value="TreeGrafter"/>
</dbReference>
<name>A0A3Q1FTP0_9TELE</name>
<protein>
    <recommendedName>
        <fullName evidence="3">C2 domain-containing protein</fullName>
    </recommendedName>
</protein>
<dbReference type="GeneTree" id="ENSGT00940000164067"/>
<dbReference type="InParanoid" id="A0A3Q1FTP0"/>
<keyword evidence="1 2" id="KW-0732">Signal</keyword>
<reference evidence="4" key="2">
    <citation type="submission" date="2025-09" db="UniProtKB">
        <authorList>
            <consortium name="Ensembl"/>
        </authorList>
    </citation>
    <scope>IDENTIFICATION</scope>
</reference>
<dbReference type="PANTHER" id="PTHR46096:SF3">
    <property type="entry name" value="PERFORIN-1"/>
    <property type="match status" value="1"/>
</dbReference>
<accession>A0A3Q1FTP0</accession>
<dbReference type="GO" id="GO:0001771">
    <property type="term" value="P:immunological synapse formation"/>
    <property type="evidence" value="ECO:0007669"/>
    <property type="project" value="TreeGrafter"/>
</dbReference>
<dbReference type="PROSITE" id="PS50004">
    <property type="entry name" value="C2"/>
    <property type="match status" value="1"/>
</dbReference>
<dbReference type="STRING" id="80966.ENSAPOP00000019814"/>
<evidence type="ECO:0000259" key="3">
    <source>
        <dbReference type="PROSITE" id="PS50004"/>
    </source>
</evidence>
<dbReference type="InterPro" id="IPR052784">
    <property type="entry name" value="Perforin-1_pore-forming"/>
</dbReference>
<proteinExistence type="predicted"/>
<evidence type="ECO:0000313" key="5">
    <source>
        <dbReference type="Proteomes" id="UP000257200"/>
    </source>
</evidence>
<dbReference type="InterPro" id="IPR035892">
    <property type="entry name" value="C2_domain_sf"/>
</dbReference>
<evidence type="ECO:0000256" key="1">
    <source>
        <dbReference type="ARBA" id="ARBA00022729"/>
    </source>
</evidence>
<dbReference type="Pfam" id="PF00168">
    <property type="entry name" value="C2"/>
    <property type="match status" value="1"/>
</dbReference>
<evidence type="ECO:0000313" key="4">
    <source>
        <dbReference type="Ensembl" id="ENSAPOP00000019814.1"/>
    </source>
</evidence>
<keyword evidence="5" id="KW-1185">Reference proteome</keyword>
<reference evidence="4" key="1">
    <citation type="submission" date="2025-08" db="UniProtKB">
        <authorList>
            <consortium name="Ensembl"/>
        </authorList>
    </citation>
    <scope>IDENTIFICATION</scope>
</reference>
<dbReference type="GO" id="GO:0016020">
    <property type="term" value="C:membrane"/>
    <property type="evidence" value="ECO:0007669"/>
    <property type="project" value="TreeGrafter"/>
</dbReference>
<dbReference type="PANTHER" id="PTHR46096">
    <property type="entry name" value="PERFORIN-1"/>
    <property type="match status" value="1"/>
</dbReference>
<dbReference type="SUPFAM" id="SSF49562">
    <property type="entry name" value="C2 domain (Calcium/lipid-binding domain, CaLB)"/>
    <property type="match status" value="1"/>
</dbReference>
<feature type="chain" id="PRO_5018621325" description="C2 domain-containing protein" evidence="2">
    <location>
        <begin position="18"/>
        <end position="112"/>
    </location>
</feature>
<feature type="domain" description="C2" evidence="3">
    <location>
        <begin position="1"/>
        <end position="112"/>
    </location>
</feature>
<dbReference type="Gene3D" id="2.60.40.150">
    <property type="entry name" value="C2 domain"/>
    <property type="match status" value="1"/>
</dbReference>
<dbReference type="SMART" id="SM00239">
    <property type="entry name" value="C2"/>
    <property type="match status" value="1"/>
</dbReference>
<dbReference type="InterPro" id="IPR000008">
    <property type="entry name" value="C2_dom"/>
</dbReference>
<dbReference type="GO" id="GO:0051607">
    <property type="term" value="P:defense response to virus"/>
    <property type="evidence" value="ECO:0007669"/>
    <property type="project" value="TreeGrafter"/>
</dbReference>
<dbReference type="AlphaFoldDB" id="A0A3Q1FTP0"/>
<feature type="signal peptide" evidence="2">
    <location>
        <begin position="1"/>
        <end position="17"/>
    </location>
</feature>
<dbReference type="GO" id="GO:0001913">
    <property type="term" value="P:T cell mediated cytotoxicity"/>
    <property type="evidence" value="ECO:0007669"/>
    <property type="project" value="TreeGrafter"/>
</dbReference>
<sequence length="112" mass="12672">MLLLFCDISGLFSVGMARVTITVKQASDLWGDHTTATDGYVKVFYGGQDYRTNVIYNNNNPHWNMVVDLGTQDLSMANKVRFEVWDEDNKWDDDLLGECEQVLTAGVKEDVC</sequence>
<evidence type="ECO:0000256" key="2">
    <source>
        <dbReference type="SAM" id="SignalP"/>
    </source>
</evidence>
<dbReference type="Proteomes" id="UP000257200">
    <property type="component" value="Unplaced"/>
</dbReference>
<dbReference type="Ensembl" id="ENSAPOT00000029792.1">
    <property type="protein sequence ID" value="ENSAPOP00000019814.1"/>
    <property type="gene ID" value="ENSAPOG00000023291.1"/>
</dbReference>